<evidence type="ECO:0000256" key="10">
    <source>
        <dbReference type="ARBA" id="ARBA00023239"/>
    </source>
</evidence>
<keyword evidence="4" id="KW-0540">Nuclease</keyword>
<dbReference type="SUPFAM" id="SSF142877">
    <property type="entry name" value="EndoU-like"/>
    <property type="match status" value="1"/>
</dbReference>
<evidence type="ECO:0000256" key="2">
    <source>
        <dbReference type="ARBA" id="ARBA00010168"/>
    </source>
</evidence>
<evidence type="ECO:0000256" key="5">
    <source>
        <dbReference type="ARBA" id="ARBA00022723"/>
    </source>
</evidence>
<dbReference type="InterPro" id="IPR036415">
    <property type="entry name" value="Lamin_tail_dom_sf"/>
</dbReference>
<dbReference type="RefSeq" id="WP_155310869.1">
    <property type="nucleotide sequence ID" value="NZ_AP021879.1"/>
</dbReference>
<dbReference type="Proteomes" id="UP000422108">
    <property type="component" value="Chromosome"/>
</dbReference>
<feature type="domain" description="EndoU" evidence="12">
    <location>
        <begin position="1"/>
        <end position="294"/>
    </location>
</feature>
<evidence type="ECO:0000256" key="9">
    <source>
        <dbReference type="ARBA" id="ARBA00023211"/>
    </source>
</evidence>
<accession>A0A5K8AAQ6</accession>
<dbReference type="GO" id="GO:0003723">
    <property type="term" value="F:RNA binding"/>
    <property type="evidence" value="ECO:0007669"/>
    <property type="project" value="UniProtKB-KW"/>
</dbReference>
<keyword evidence="7" id="KW-0378">Hydrolase</keyword>
<dbReference type="PROSITE" id="PS51841">
    <property type="entry name" value="LTD"/>
    <property type="match status" value="1"/>
</dbReference>
<evidence type="ECO:0000256" key="1">
    <source>
        <dbReference type="ARBA" id="ARBA00001936"/>
    </source>
</evidence>
<evidence type="ECO:0000259" key="12">
    <source>
        <dbReference type="PROSITE" id="PS51959"/>
    </source>
</evidence>
<evidence type="ECO:0000256" key="6">
    <source>
        <dbReference type="ARBA" id="ARBA00022759"/>
    </source>
</evidence>
<proteinExistence type="inferred from homology"/>
<dbReference type="GO" id="GO:0004521">
    <property type="term" value="F:RNA endonuclease activity"/>
    <property type="evidence" value="ECO:0007669"/>
    <property type="project" value="InterPro"/>
</dbReference>
<keyword evidence="10" id="KW-0456">Lyase</keyword>
<comment type="subunit">
    <text evidence="3">Monomer.</text>
</comment>
<keyword evidence="14" id="KW-1185">Reference proteome</keyword>
<evidence type="ECO:0000256" key="4">
    <source>
        <dbReference type="ARBA" id="ARBA00022722"/>
    </source>
</evidence>
<evidence type="ECO:0000256" key="8">
    <source>
        <dbReference type="ARBA" id="ARBA00022884"/>
    </source>
</evidence>
<dbReference type="CDD" id="cd21159">
    <property type="entry name" value="XendoU"/>
    <property type="match status" value="1"/>
</dbReference>
<comment type="similarity">
    <text evidence="2">Belongs to the ENDOU family.</text>
</comment>
<sequence>MADIYQQIWDADQSGSGVRPILDTESGDPSTGFVKVNSRLTATDRDLRVLTETVIPESKRRSYELCRVLFDNYALPERDEEQETAQEREEVHDLVHAMVDTPPMLVARDYVARATETSITRERWYNTLMEMWFRRFSMGGDPHLTGFEHVAVGEQEGAKAQGYHFWYKYYLDDGFARQVDGATNHFPGLSDDRIVYLGSKQSAEQSQFPESVTISYRWQAPDYDRDALRPLTKKIGGFFVGCSVEGLLALGTVRAHVGARAPKDAVINGARYHLKVFRDDSNRHVRTFYPVFSGAEGPTIPSTPPVTPTDIDIPVPPATPVVDGRIRIIAALVNPEGHDPGSESVTLINTGSAAAALDGWHLEDRNARRQPLSGMTVGAGETLRVVLDPSGVQLSNKGGSIRLLDANDHAVHLVTYSKGQVKTQGETILL</sequence>
<comment type="cofactor">
    <cofactor evidence="1">
        <name>Mn(2+)</name>
        <dbReference type="ChEBI" id="CHEBI:29035"/>
    </cofactor>
</comment>
<evidence type="ECO:0000256" key="3">
    <source>
        <dbReference type="ARBA" id="ARBA00011245"/>
    </source>
</evidence>
<dbReference type="Pfam" id="PF09412">
    <property type="entry name" value="XendoU"/>
    <property type="match status" value="1"/>
</dbReference>
<keyword evidence="5" id="KW-0479">Metal-binding</keyword>
<name>A0A5K8AAQ6_9BACT</name>
<dbReference type="PANTHER" id="PTHR12439">
    <property type="entry name" value="PLACENTAL PROTEIN 11-RELATED"/>
    <property type="match status" value="1"/>
</dbReference>
<reference evidence="13 14" key="1">
    <citation type="submission" date="2019-11" db="EMBL/GenBank/DDBJ databases">
        <title>Comparative genomics of hydrocarbon-degrading Desulfosarcina strains.</title>
        <authorList>
            <person name="Watanabe M."/>
            <person name="Kojima H."/>
            <person name="Fukui M."/>
        </authorList>
    </citation>
    <scope>NUCLEOTIDE SEQUENCE [LARGE SCALE GENOMIC DNA]</scope>
    <source>
        <strain evidence="14">oXyS1</strain>
    </source>
</reference>
<dbReference type="AlphaFoldDB" id="A0A5K8AAQ6"/>
<keyword evidence="9" id="KW-0464">Manganese</keyword>
<feature type="domain" description="LTD" evidence="11">
    <location>
        <begin position="314"/>
        <end position="418"/>
    </location>
</feature>
<dbReference type="GO" id="GO:0046872">
    <property type="term" value="F:metal ion binding"/>
    <property type="evidence" value="ECO:0007669"/>
    <property type="project" value="UniProtKB-KW"/>
</dbReference>
<dbReference type="EMBL" id="AP021879">
    <property type="protein sequence ID" value="BBO89722.1"/>
    <property type="molecule type" value="Genomic_DNA"/>
</dbReference>
<gene>
    <name evidence="13" type="ORF">DSCOOX_29020</name>
</gene>
<dbReference type="InterPro" id="IPR001322">
    <property type="entry name" value="Lamin_tail_dom"/>
</dbReference>
<dbReference type="GO" id="GO:0016787">
    <property type="term" value="F:hydrolase activity"/>
    <property type="evidence" value="ECO:0007669"/>
    <property type="project" value="UniProtKB-KW"/>
</dbReference>
<evidence type="ECO:0000313" key="14">
    <source>
        <dbReference type="Proteomes" id="UP000422108"/>
    </source>
</evidence>
<evidence type="ECO:0000256" key="7">
    <source>
        <dbReference type="ARBA" id="ARBA00022801"/>
    </source>
</evidence>
<organism evidence="13 14">
    <name type="scientific">Desulfosarcina ovata subsp. ovata</name>
    <dbReference type="NCBI Taxonomy" id="2752305"/>
    <lineage>
        <taxon>Bacteria</taxon>
        <taxon>Pseudomonadati</taxon>
        <taxon>Thermodesulfobacteriota</taxon>
        <taxon>Desulfobacteria</taxon>
        <taxon>Desulfobacterales</taxon>
        <taxon>Desulfosarcinaceae</taxon>
        <taxon>Desulfosarcina</taxon>
    </lineage>
</organism>
<dbReference type="InterPro" id="IPR018998">
    <property type="entry name" value="EndoU_C"/>
</dbReference>
<dbReference type="SUPFAM" id="SSF74853">
    <property type="entry name" value="Lamin A/C globular tail domain"/>
    <property type="match status" value="1"/>
</dbReference>
<keyword evidence="8" id="KW-0694">RNA-binding</keyword>
<keyword evidence="6" id="KW-0255">Endonuclease</keyword>
<dbReference type="PANTHER" id="PTHR12439:SF11">
    <property type="entry name" value="URIDYLATE-SPECIFIC ENDORIBONUCLEASE"/>
    <property type="match status" value="1"/>
</dbReference>
<evidence type="ECO:0000313" key="13">
    <source>
        <dbReference type="EMBL" id="BBO89722.1"/>
    </source>
</evidence>
<dbReference type="InterPro" id="IPR037227">
    <property type="entry name" value="EndoU-like"/>
</dbReference>
<dbReference type="GO" id="GO:0016829">
    <property type="term" value="F:lyase activity"/>
    <property type="evidence" value="ECO:0007669"/>
    <property type="project" value="UniProtKB-KW"/>
</dbReference>
<dbReference type="PROSITE" id="PS51959">
    <property type="entry name" value="ENDOU"/>
    <property type="match status" value="1"/>
</dbReference>
<protein>
    <submittedName>
        <fullName evidence="13">Endoribonuclease</fullName>
    </submittedName>
</protein>
<dbReference type="InterPro" id="IPR039787">
    <property type="entry name" value="ENDOU"/>
</dbReference>
<evidence type="ECO:0000259" key="11">
    <source>
        <dbReference type="PROSITE" id="PS51841"/>
    </source>
</evidence>